<evidence type="ECO:0000313" key="1">
    <source>
        <dbReference type="EMBL" id="KAG8200447.1"/>
    </source>
</evidence>
<protein>
    <submittedName>
        <fullName evidence="1">Uncharacterized protein</fullName>
    </submittedName>
</protein>
<sequence length="96" mass="11112">MRFTIPQCDNEGTCCRLNKDDKGKFKTGHHIETGNKEIKTFTSLTSPCQVQQKQGQTVEGTLSPSLHSNNIFTVRKRKLILELFIMGRKKMWHNEF</sequence>
<reference evidence="1 2" key="1">
    <citation type="journal article" date="2022" name="Nat. Ecol. Evol.">
        <title>A masculinizing supergene underlies an exaggerated male reproductive morph in a spider.</title>
        <authorList>
            <person name="Hendrickx F."/>
            <person name="De Corte Z."/>
            <person name="Sonet G."/>
            <person name="Van Belleghem S.M."/>
            <person name="Kostlbacher S."/>
            <person name="Vangestel C."/>
        </authorList>
    </citation>
    <scope>NUCLEOTIDE SEQUENCE [LARGE SCALE GENOMIC DNA]</scope>
    <source>
        <strain evidence="1">W744_W776</strain>
    </source>
</reference>
<dbReference type="AlphaFoldDB" id="A0AAV6VXA3"/>
<organism evidence="1 2">
    <name type="scientific">Oedothorax gibbosus</name>
    <dbReference type="NCBI Taxonomy" id="931172"/>
    <lineage>
        <taxon>Eukaryota</taxon>
        <taxon>Metazoa</taxon>
        <taxon>Ecdysozoa</taxon>
        <taxon>Arthropoda</taxon>
        <taxon>Chelicerata</taxon>
        <taxon>Arachnida</taxon>
        <taxon>Araneae</taxon>
        <taxon>Araneomorphae</taxon>
        <taxon>Entelegynae</taxon>
        <taxon>Araneoidea</taxon>
        <taxon>Linyphiidae</taxon>
        <taxon>Erigoninae</taxon>
        <taxon>Oedothorax</taxon>
    </lineage>
</organism>
<dbReference type="Proteomes" id="UP000827092">
    <property type="component" value="Unassembled WGS sequence"/>
</dbReference>
<name>A0AAV6VXA3_9ARAC</name>
<gene>
    <name evidence="1" type="ORF">JTE90_000529</name>
</gene>
<keyword evidence="2" id="KW-1185">Reference proteome</keyword>
<evidence type="ECO:0000313" key="2">
    <source>
        <dbReference type="Proteomes" id="UP000827092"/>
    </source>
</evidence>
<proteinExistence type="predicted"/>
<accession>A0AAV6VXA3</accession>
<dbReference type="EMBL" id="JAFNEN010000015">
    <property type="protein sequence ID" value="KAG8200447.1"/>
    <property type="molecule type" value="Genomic_DNA"/>
</dbReference>
<comment type="caution">
    <text evidence="1">The sequence shown here is derived from an EMBL/GenBank/DDBJ whole genome shotgun (WGS) entry which is preliminary data.</text>
</comment>